<keyword evidence="1" id="KW-0812">Transmembrane</keyword>
<organism evidence="2 3">
    <name type="scientific">Roseburia amylophila</name>
    <dbReference type="NCBI Taxonomy" id="2981794"/>
    <lineage>
        <taxon>Bacteria</taxon>
        <taxon>Bacillati</taxon>
        <taxon>Bacillota</taxon>
        <taxon>Clostridia</taxon>
        <taxon>Lachnospirales</taxon>
        <taxon>Lachnospiraceae</taxon>
        <taxon>Roseburia</taxon>
    </lineage>
</organism>
<protein>
    <submittedName>
        <fullName evidence="2">Uncharacterized protein</fullName>
    </submittedName>
</protein>
<feature type="transmembrane region" description="Helical" evidence="1">
    <location>
        <begin position="33"/>
        <end position="51"/>
    </location>
</feature>
<accession>A0AAW4WKE3</accession>
<sequence>MRKFKAVDAVCIMVLAGIVGFFIGAFLDNSMGGAILFSMVAGFACVVHAIGDREE</sequence>
<reference evidence="2" key="1">
    <citation type="submission" date="2021-10" db="EMBL/GenBank/DDBJ databases">
        <title>Anaerobic single-cell dispensing facilitates the cultivation of human gut bacteria.</title>
        <authorList>
            <person name="Afrizal A."/>
        </authorList>
    </citation>
    <scope>NUCLEOTIDE SEQUENCE</scope>
    <source>
        <strain evidence="2">CLA-AA-H204</strain>
    </source>
</reference>
<feature type="transmembrane region" description="Helical" evidence="1">
    <location>
        <begin position="7"/>
        <end position="27"/>
    </location>
</feature>
<proteinExistence type="predicted"/>
<dbReference type="RefSeq" id="WP_227710153.1">
    <property type="nucleotide sequence ID" value="NZ_JAJEQW010000008.1"/>
</dbReference>
<dbReference type="Proteomes" id="UP001198893">
    <property type="component" value="Unassembled WGS sequence"/>
</dbReference>
<comment type="caution">
    <text evidence="2">The sequence shown here is derived from an EMBL/GenBank/DDBJ whole genome shotgun (WGS) entry which is preliminary data.</text>
</comment>
<keyword evidence="1" id="KW-0472">Membrane</keyword>
<dbReference type="AlphaFoldDB" id="A0AAW4WKE3"/>
<evidence type="ECO:0000256" key="1">
    <source>
        <dbReference type="SAM" id="Phobius"/>
    </source>
</evidence>
<gene>
    <name evidence="2" type="ORF">LKD47_08100</name>
</gene>
<evidence type="ECO:0000313" key="3">
    <source>
        <dbReference type="Proteomes" id="UP001198893"/>
    </source>
</evidence>
<keyword evidence="1" id="KW-1133">Transmembrane helix</keyword>
<name>A0AAW4WKE3_9FIRM</name>
<evidence type="ECO:0000313" key="2">
    <source>
        <dbReference type="EMBL" id="MCC2242252.1"/>
    </source>
</evidence>
<dbReference type="EMBL" id="JAJEQW010000008">
    <property type="protein sequence ID" value="MCC2242252.1"/>
    <property type="molecule type" value="Genomic_DNA"/>
</dbReference>